<name>A0A517N759_9BACT</name>
<evidence type="ECO:0000256" key="1">
    <source>
        <dbReference type="SAM" id="MobiDB-lite"/>
    </source>
</evidence>
<dbReference type="AlphaFoldDB" id="A0A517N759"/>
<organism evidence="3 4">
    <name type="scientific">Rubripirellula lacrimiformis</name>
    <dbReference type="NCBI Taxonomy" id="1930273"/>
    <lineage>
        <taxon>Bacteria</taxon>
        <taxon>Pseudomonadati</taxon>
        <taxon>Planctomycetota</taxon>
        <taxon>Planctomycetia</taxon>
        <taxon>Pirellulales</taxon>
        <taxon>Pirellulaceae</taxon>
        <taxon>Rubripirellula</taxon>
    </lineage>
</organism>
<keyword evidence="2" id="KW-0472">Membrane</keyword>
<feature type="transmembrane region" description="Helical" evidence="2">
    <location>
        <begin position="29"/>
        <end position="48"/>
    </location>
</feature>
<evidence type="ECO:0000256" key="2">
    <source>
        <dbReference type="SAM" id="Phobius"/>
    </source>
</evidence>
<dbReference type="KEGG" id="rlc:K227x_13660"/>
<feature type="transmembrane region" description="Helical" evidence="2">
    <location>
        <begin position="82"/>
        <end position="100"/>
    </location>
</feature>
<feature type="compositionally biased region" description="Basic and acidic residues" evidence="1">
    <location>
        <begin position="9"/>
        <end position="23"/>
    </location>
</feature>
<dbReference type="EMBL" id="CP036525">
    <property type="protein sequence ID" value="QDT02987.1"/>
    <property type="molecule type" value="Genomic_DNA"/>
</dbReference>
<evidence type="ECO:0000313" key="3">
    <source>
        <dbReference type="EMBL" id="QDT02987.1"/>
    </source>
</evidence>
<protein>
    <recommendedName>
        <fullName evidence="5">Transmembrane protein</fullName>
    </recommendedName>
</protein>
<evidence type="ECO:0008006" key="5">
    <source>
        <dbReference type="Google" id="ProtNLM"/>
    </source>
</evidence>
<sequence length="128" mass="13513">MNLTPSKRRPSDANRAGTDKSPTDPRRTMLLVISIGLLVACAVVTWKFGSEGSARFLSAATGRVGLLMGALWLAWPSLKKPARWLPPGIAMAGVIGLAVMAVRPQLILVVVPAIGTIAALTVFIRGLK</sequence>
<gene>
    <name evidence="3" type="ORF">K227x_13660</name>
</gene>
<evidence type="ECO:0000313" key="4">
    <source>
        <dbReference type="Proteomes" id="UP000318538"/>
    </source>
</evidence>
<proteinExistence type="predicted"/>
<keyword evidence="2" id="KW-1133">Transmembrane helix</keyword>
<feature type="region of interest" description="Disordered" evidence="1">
    <location>
        <begin position="1"/>
        <end position="23"/>
    </location>
</feature>
<accession>A0A517N759</accession>
<feature type="transmembrane region" description="Helical" evidence="2">
    <location>
        <begin position="106"/>
        <end position="127"/>
    </location>
</feature>
<keyword evidence="4" id="KW-1185">Reference proteome</keyword>
<dbReference type="Proteomes" id="UP000318538">
    <property type="component" value="Chromosome"/>
</dbReference>
<feature type="transmembrane region" description="Helical" evidence="2">
    <location>
        <begin position="54"/>
        <end position="75"/>
    </location>
</feature>
<keyword evidence="2" id="KW-0812">Transmembrane</keyword>
<reference evidence="3 4" key="1">
    <citation type="submission" date="2019-02" db="EMBL/GenBank/DDBJ databases">
        <title>Deep-cultivation of Planctomycetes and their phenomic and genomic characterization uncovers novel biology.</title>
        <authorList>
            <person name="Wiegand S."/>
            <person name="Jogler M."/>
            <person name="Boedeker C."/>
            <person name="Pinto D."/>
            <person name="Vollmers J."/>
            <person name="Rivas-Marin E."/>
            <person name="Kohn T."/>
            <person name="Peeters S.H."/>
            <person name="Heuer A."/>
            <person name="Rast P."/>
            <person name="Oberbeckmann S."/>
            <person name="Bunk B."/>
            <person name="Jeske O."/>
            <person name="Meyerdierks A."/>
            <person name="Storesund J.E."/>
            <person name="Kallscheuer N."/>
            <person name="Luecker S."/>
            <person name="Lage O.M."/>
            <person name="Pohl T."/>
            <person name="Merkel B.J."/>
            <person name="Hornburger P."/>
            <person name="Mueller R.-W."/>
            <person name="Bruemmer F."/>
            <person name="Labrenz M."/>
            <person name="Spormann A.M."/>
            <person name="Op den Camp H."/>
            <person name="Overmann J."/>
            <person name="Amann R."/>
            <person name="Jetten M.S.M."/>
            <person name="Mascher T."/>
            <person name="Medema M.H."/>
            <person name="Devos D.P."/>
            <person name="Kaster A.-K."/>
            <person name="Ovreas L."/>
            <person name="Rohde M."/>
            <person name="Galperin M.Y."/>
            <person name="Jogler C."/>
        </authorList>
    </citation>
    <scope>NUCLEOTIDE SEQUENCE [LARGE SCALE GENOMIC DNA]</scope>
    <source>
        <strain evidence="3 4">K22_7</strain>
    </source>
</reference>
<dbReference type="RefSeq" id="WP_246146589.1">
    <property type="nucleotide sequence ID" value="NZ_CP036525.1"/>
</dbReference>